<dbReference type="GO" id="GO:0000324">
    <property type="term" value="C:fungal-type vacuole"/>
    <property type="evidence" value="ECO:0007669"/>
    <property type="project" value="TreeGrafter"/>
</dbReference>
<sequence>MSLPDGLISYGPDSNCTLELCPVEWSALQYRPSLAASGIFIGLFATTMIIHIVEGIRWQTWGFMACMILGCLDEIIGYVGRIVLHGNPFSFSGFFVNIFCIATAPLFFCAAIYVTLSKTIRCLDPSISRFNPKLLYWVFIPCDVVSLALQGAGGAISSVTSGSSKLGADIVLGGLSLQVFTILVFLIVAAEYFIRFLRAPGRRALNVEFKIYLTFLSLSILLILVRCVYRIDELSDGFLGPVFHNERLFYGLESIPITIAVFCLNLGHLGLGLREARKVAERAGGESGEKKSQDPGSVQSKANRE</sequence>
<feature type="transmembrane region" description="Helical" evidence="6">
    <location>
        <begin position="170"/>
        <end position="190"/>
    </location>
</feature>
<evidence type="ECO:0000256" key="6">
    <source>
        <dbReference type="SAM" id="Phobius"/>
    </source>
</evidence>
<gene>
    <name evidence="7" type="ORF">QBC33DRAFT_595734</name>
</gene>
<feature type="transmembrane region" description="Helical" evidence="6">
    <location>
        <begin position="134"/>
        <end position="158"/>
    </location>
</feature>
<evidence type="ECO:0000256" key="3">
    <source>
        <dbReference type="ARBA" id="ARBA00022989"/>
    </source>
</evidence>
<keyword evidence="8" id="KW-1185">Reference proteome</keyword>
<dbReference type="PANTHER" id="PTHR31465">
    <property type="entry name" value="PROTEIN RTA1-RELATED"/>
    <property type="match status" value="1"/>
</dbReference>
<keyword evidence="4 6" id="KW-0472">Membrane</keyword>
<evidence type="ECO:0000313" key="7">
    <source>
        <dbReference type="EMBL" id="KAK1764346.1"/>
    </source>
</evidence>
<accession>A0AAJ0BYD1</accession>
<dbReference type="InterPro" id="IPR007568">
    <property type="entry name" value="RTA1"/>
</dbReference>
<proteinExistence type="predicted"/>
<evidence type="ECO:0000256" key="1">
    <source>
        <dbReference type="ARBA" id="ARBA00004141"/>
    </source>
</evidence>
<evidence type="ECO:0000256" key="2">
    <source>
        <dbReference type="ARBA" id="ARBA00022692"/>
    </source>
</evidence>
<organism evidence="7 8">
    <name type="scientific">Phialemonium atrogriseum</name>
    <dbReference type="NCBI Taxonomy" id="1093897"/>
    <lineage>
        <taxon>Eukaryota</taxon>
        <taxon>Fungi</taxon>
        <taxon>Dikarya</taxon>
        <taxon>Ascomycota</taxon>
        <taxon>Pezizomycotina</taxon>
        <taxon>Sordariomycetes</taxon>
        <taxon>Sordariomycetidae</taxon>
        <taxon>Cephalothecales</taxon>
        <taxon>Cephalothecaceae</taxon>
        <taxon>Phialemonium</taxon>
    </lineage>
</organism>
<protein>
    <submittedName>
        <fullName evidence="7">Parasitic phase-specific protein psp-1</fullName>
    </submittedName>
</protein>
<dbReference type="RefSeq" id="XP_060280559.1">
    <property type="nucleotide sequence ID" value="XM_060431848.1"/>
</dbReference>
<dbReference type="GO" id="GO:0005886">
    <property type="term" value="C:plasma membrane"/>
    <property type="evidence" value="ECO:0007669"/>
    <property type="project" value="TreeGrafter"/>
</dbReference>
<dbReference type="Pfam" id="PF04479">
    <property type="entry name" value="RTA1"/>
    <property type="match status" value="1"/>
</dbReference>
<feature type="region of interest" description="Disordered" evidence="5">
    <location>
        <begin position="282"/>
        <end position="305"/>
    </location>
</feature>
<feature type="transmembrane region" description="Helical" evidence="6">
    <location>
        <begin position="34"/>
        <end position="53"/>
    </location>
</feature>
<name>A0AAJ0BYD1_9PEZI</name>
<dbReference type="PANTHER" id="PTHR31465:SF7">
    <property type="entry name" value="SPHINGOID LONG-CHAIN BASE TRANSPORTER RSB1"/>
    <property type="match status" value="1"/>
</dbReference>
<feature type="transmembrane region" description="Helical" evidence="6">
    <location>
        <begin position="251"/>
        <end position="273"/>
    </location>
</feature>
<feature type="compositionally biased region" description="Polar residues" evidence="5">
    <location>
        <begin position="294"/>
        <end position="305"/>
    </location>
</feature>
<dbReference type="EMBL" id="MU839021">
    <property type="protein sequence ID" value="KAK1764346.1"/>
    <property type="molecule type" value="Genomic_DNA"/>
</dbReference>
<dbReference type="GeneID" id="85315035"/>
<feature type="transmembrane region" description="Helical" evidence="6">
    <location>
        <begin position="91"/>
        <end position="114"/>
    </location>
</feature>
<feature type="transmembrane region" description="Helical" evidence="6">
    <location>
        <begin position="60"/>
        <end position="79"/>
    </location>
</feature>
<keyword evidence="2 6" id="KW-0812">Transmembrane</keyword>
<comment type="caution">
    <text evidence="7">The sequence shown here is derived from an EMBL/GenBank/DDBJ whole genome shotgun (WGS) entry which is preliminary data.</text>
</comment>
<feature type="compositionally biased region" description="Basic and acidic residues" evidence="5">
    <location>
        <begin position="282"/>
        <end position="293"/>
    </location>
</feature>
<dbReference type="AlphaFoldDB" id="A0AAJ0BYD1"/>
<keyword evidence="3 6" id="KW-1133">Transmembrane helix</keyword>
<feature type="transmembrane region" description="Helical" evidence="6">
    <location>
        <begin position="211"/>
        <end position="231"/>
    </location>
</feature>
<reference evidence="7" key="1">
    <citation type="submission" date="2023-06" db="EMBL/GenBank/DDBJ databases">
        <title>Genome-scale phylogeny and comparative genomics of the fungal order Sordariales.</title>
        <authorList>
            <consortium name="Lawrence Berkeley National Laboratory"/>
            <person name="Hensen N."/>
            <person name="Bonometti L."/>
            <person name="Westerberg I."/>
            <person name="Brannstrom I.O."/>
            <person name="Guillou S."/>
            <person name="Cros-Aarteil S."/>
            <person name="Calhoun S."/>
            <person name="Haridas S."/>
            <person name="Kuo A."/>
            <person name="Mondo S."/>
            <person name="Pangilinan J."/>
            <person name="Riley R."/>
            <person name="Labutti K."/>
            <person name="Andreopoulos B."/>
            <person name="Lipzen A."/>
            <person name="Chen C."/>
            <person name="Yanf M."/>
            <person name="Daum C."/>
            <person name="Ng V."/>
            <person name="Clum A."/>
            <person name="Steindorff A."/>
            <person name="Ohm R."/>
            <person name="Martin F."/>
            <person name="Silar P."/>
            <person name="Natvig D."/>
            <person name="Lalanne C."/>
            <person name="Gautier V."/>
            <person name="Ament-Velasquez S.L."/>
            <person name="Kruys A."/>
            <person name="Hutchinson M.I."/>
            <person name="Powell A.J."/>
            <person name="Barry K."/>
            <person name="Miller A.N."/>
            <person name="Grigoriev I.V."/>
            <person name="Debuchy R."/>
            <person name="Gladieux P."/>
            <person name="Thoren M.H."/>
            <person name="Johannesson H."/>
        </authorList>
    </citation>
    <scope>NUCLEOTIDE SEQUENCE</scope>
    <source>
        <strain evidence="7">8032-3</strain>
    </source>
</reference>
<evidence type="ECO:0000256" key="5">
    <source>
        <dbReference type="SAM" id="MobiDB-lite"/>
    </source>
</evidence>
<comment type="subcellular location">
    <subcellularLocation>
        <location evidence="1">Membrane</location>
        <topology evidence="1">Multi-pass membrane protein</topology>
    </subcellularLocation>
</comment>
<evidence type="ECO:0000313" key="8">
    <source>
        <dbReference type="Proteomes" id="UP001244011"/>
    </source>
</evidence>
<evidence type="ECO:0000256" key="4">
    <source>
        <dbReference type="ARBA" id="ARBA00023136"/>
    </source>
</evidence>
<dbReference type="Proteomes" id="UP001244011">
    <property type="component" value="Unassembled WGS sequence"/>
</dbReference>